<proteinExistence type="inferred from homology"/>
<reference evidence="13" key="1">
    <citation type="submission" date="2012-10" db="EMBL/GenBank/DDBJ databases">
        <authorList>
            <person name="Harkins D.M."/>
            <person name="Durkin A.S."/>
            <person name="Brinkac L.M."/>
            <person name="Haft D.H."/>
            <person name="Selengut J.D."/>
            <person name="Sanka R."/>
            <person name="DePew J."/>
            <person name="Purushe J."/>
            <person name="Matthias M.A."/>
            <person name="Vinetz J.M."/>
            <person name="Sutton G.G."/>
            <person name="Nierman W.C."/>
            <person name="Fouts D.E."/>
        </authorList>
    </citation>
    <scope>NUCLEOTIDE SEQUENCE [LARGE SCALE GENOMIC DNA]</scope>
    <source>
        <strain evidence="13">MOR084</strain>
    </source>
</reference>
<comment type="catalytic activity">
    <reaction evidence="9 10">
        <text>L-glutamine + H2O = L-glutamate + NH4(+)</text>
        <dbReference type="Rhea" id="RHEA:15889"/>
        <dbReference type="ChEBI" id="CHEBI:15377"/>
        <dbReference type="ChEBI" id="CHEBI:28938"/>
        <dbReference type="ChEBI" id="CHEBI:29985"/>
        <dbReference type="ChEBI" id="CHEBI:58359"/>
        <dbReference type="EC" id="3.5.1.2"/>
    </reaction>
</comment>
<feature type="active site" description="Nucleophile" evidence="10 11">
    <location>
        <position position="80"/>
    </location>
</feature>
<dbReference type="PROSITE" id="PS51273">
    <property type="entry name" value="GATASE_TYPE_1"/>
    <property type="match status" value="1"/>
</dbReference>
<feature type="active site" evidence="10 11">
    <location>
        <position position="186"/>
    </location>
</feature>
<evidence type="ECO:0000259" key="12">
    <source>
        <dbReference type="Pfam" id="PF00117"/>
    </source>
</evidence>
<evidence type="ECO:0000256" key="7">
    <source>
        <dbReference type="ARBA" id="ARBA00023239"/>
    </source>
</evidence>
<accession>A0A0E2BHC7</accession>
<evidence type="ECO:0000256" key="4">
    <source>
        <dbReference type="ARBA" id="ARBA00022801"/>
    </source>
</evidence>
<keyword evidence="4 10" id="KW-0378">Hydrolase</keyword>
<evidence type="ECO:0000256" key="3">
    <source>
        <dbReference type="ARBA" id="ARBA00022605"/>
    </source>
</evidence>
<evidence type="ECO:0000256" key="9">
    <source>
        <dbReference type="ARBA" id="ARBA00049534"/>
    </source>
</evidence>
<comment type="catalytic activity">
    <reaction evidence="8 10">
        <text>5-[(5-phospho-1-deoxy-D-ribulos-1-ylimino)methylamino]-1-(5-phospho-beta-D-ribosyl)imidazole-4-carboxamide + L-glutamine = D-erythro-1-(imidazol-4-yl)glycerol 3-phosphate + 5-amino-1-(5-phospho-beta-D-ribosyl)imidazole-4-carboxamide + L-glutamate + H(+)</text>
        <dbReference type="Rhea" id="RHEA:24793"/>
        <dbReference type="ChEBI" id="CHEBI:15378"/>
        <dbReference type="ChEBI" id="CHEBI:29985"/>
        <dbReference type="ChEBI" id="CHEBI:58278"/>
        <dbReference type="ChEBI" id="CHEBI:58359"/>
        <dbReference type="ChEBI" id="CHEBI:58475"/>
        <dbReference type="ChEBI" id="CHEBI:58525"/>
        <dbReference type="EC" id="4.3.2.10"/>
    </reaction>
</comment>
<comment type="function">
    <text evidence="10">IGPS catalyzes the conversion of PRFAR and glutamine to IGP, AICAR and glutamate. The HisH subunit catalyzes the hydrolysis of glutamine to glutamate and ammonia as part of the synthesis of IGP and AICAR. The resulting ammonia molecule is channeled to the active site of HisF.</text>
</comment>
<keyword evidence="3 10" id="KW-0028">Amino-acid biosynthesis</keyword>
<dbReference type="EMBL" id="AHON02000027">
    <property type="protein sequence ID" value="EKO34745.1"/>
    <property type="molecule type" value="Genomic_DNA"/>
</dbReference>
<keyword evidence="5 10" id="KW-0315">Glutamine amidotransferase</keyword>
<dbReference type="PANTHER" id="PTHR42701:SF1">
    <property type="entry name" value="IMIDAZOLE GLYCEROL PHOSPHATE SYNTHASE SUBUNIT HISH"/>
    <property type="match status" value="1"/>
</dbReference>
<gene>
    <name evidence="13" type="primary">hisH_1</name>
    <name evidence="10" type="synonym">hisH</name>
    <name evidence="13" type="ORF">LEP1GSC179_1544</name>
</gene>
<evidence type="ECO:0000256" key="2">
    <source>
        <dbReference type="ARBA" id="ARBA00011152"/>
    </source>
</evidence>
<name>A0A0E2BHC7_9LEPT</name>
<dbReference type="NCBIfam" id="TIGR01855">
    <property type="entry name" value="IMP_synth_hisH"/>
    <property type="match status" value="1"/>
</dbReference>
<dbReference type="InterPro" id="IPR017926">
    <property type="entry name" value="GATASE"/>
</dbReference>
<comment type="subcellular location">
    <subcellularLocation>
        <location evidence="10">Cytoplasm</location>
    </subcellularLocation>
</comment>
<keyword evidence="10" id="KW-0963">Cytoplasm</keyword>
<evidence type="ECO:0000256" key="8">
    <source>
        <dbReference type="ARBA" id="ARBA00047838"/>
    </source>
</evidence>
<evidence type="ECO:0000256" key="10">
    <source>
        <dbReference type="HAMAP-Rule" id="MF_00278"/>
    </source>
</evidence>
<dbReference type="GO" id="GO:0000105">
    <property type="term" value="P:L-histidine biosynthetic process"/>
    <property type="evidence" value="ECO:0007669"/>
    <property type="project" value="UniProtKB-UniRule"/>
</dbReference>
<comment type="pathway">
    <text evidence="1 10">Amino-acid biosynthesis; L-histidine biosynthesis; L-histidine from 5-phospho-alpha-D-ribose 1-diphosphate: step 5/9.</text>
</comment>
<dbReference type="Gene3D" id="3.40.50.880">
    <property type="match status" value="1"/>
</dbReference>
<dbReference type="GO" id="GO:0004359">
    <property type="term" value="F:glutaminase activity"/>
    <property type="evidence" value="ECO:0007669"/>
    <property type="project" value="UniProtKB-EC"/>
</dbReference>
<evidence type="ECO:0000256" key="5">
    <source>
        <dbReference type="ARBA" id="ARBA00022962"/>
    </source>
</evidence>
<evidence type="ECO:0000256" key="6">
    <source>
        <dbReference type="ARBA" id="ARBA00023102"/>
    </source>
</evidence>
<protein>
    <recommendedName>
        <fullName evidence="10">Imidazole glycerol phosphate synthase subunit HisH</fullName>
        <ecNumber evidence="10">4.3.2.10</ecNumber>
    </recommendedName>
    <alternativeName>
        <fullName evidence="10">IGP synthase glutaminase subunit</fullName>
        <ecNumber evidence="10">3.5.1.2</ecNumber>
    </alternativeName>
    <alternativeName>
        <fullName evidence="10">IGP synthase subunit HisH</fullName>
    </alternativeName>
    <alternativeName>
        <fullName evidence="10">ImGP synthase subunit HisH</fullName>
        <shortName evidence="10">IGPS subunit HisH</shortName>
    </alternativeName>
</protein>
<dbReference type="InterPro" id="IPR010139">
    <property type="entry name" value="Imidazole-glycPsynth_HisH"/>
</dbReference>
<evidence type="ECO:0000256" key="11">
    <source>
        <dbReference type="PIRSR" id="PIRSR000495-1"/>
    </source>
</evidence>
<dbReference type="AlphaFoldDB" id="A0A0E2BHC7"/>
<evidence type="ECO:0000313" key="14">
    <source>
        <dbReference type="Proteomes" id="UP000006329"/>
    </source>
</evidence>
<sequence>MIGILDYGVGNLKAFANVLKGLNFNHQIVKTEQELKSCTKIIMPGVGSFDSVMDKLIESGIQDVLFDLVIDKKVPVLGVCVGMQILASSSEEGSKSGLGWIRGRVKKFNFDRSNSFLTIPQIGWNEVSSTRENTLLKNLEKNPRFYFLHSYYMECEDKKDVIAMADYGGDFACAVNRENIYGTQFHPEKSHHNGVALIRNFANL</sequence>
<dbReference type="HAMAP" id="MF_00278">
    <property type="entry name" value="HisH"/>
    <property type="match status" value="1"/>
</dbReference>
<keyword evidence="13" id="KW-0808">Transferase</keyword>
<dbReference type="GO" id="GO:0000107">
    <property type="term" value="F:imidazoleglycerol-phosphate synthase activity"/>
    <property type="evidence" value="ECO:0007669"/>
    <property type="project" value="UniProtKB-UniRule"/>
</dbReference>
<dbReference type="EC" id="4.3.2.10" evidence="10"/>
<keyword evidence="14" id="KW-1185">Reference proteome</keyword>
<dbReference type="PIRSF" id="PIRSF000495">
    <property type="entry name" value="Amidotransf_hisH"/>
    <property type="match status" value="1"/>
</dbReference>
<organism evidence="13 14">
    <name type="scientific">Leptospira santarosai str. MOR084</name>
    <dbReference type="NCBI Taxonomy" id="1049984"/>
    <lineage>
        <taxon>Bacteria</taxon>
        <taxon>Pseudomonadati</taxon>
        <taxon>Spirochaetota</taxon>
        <taxon>Spirochaetia</taxon>
        <taxon>Leptospirales</taxon>
        <taxon>Leptospiraceae</taxon>
        <taxon>Leptospira</taxon>
    </lineage>
</organism>
<dbReference type="CDD" id="cd01748">
    <property type="entry name" value="GATase1_IGP_Synthase"/>
    <property type="match status" value="1"/>
</dbReference>
<keyword evidence="7 10" id="KW-0456">Lyase</keyword>
<evidence type="ECO:0000313" key="13">
    <source>
        <dbReference type="EMBL" id="EKO34745.1"/>
    </source>
</evidence>
<feature type="active site" evidence="10 11">
    <location>
        <position position="188"/>
    </location>
</feature>
<dbReference type="InterPro" id="IPR029062">
    <property type="entry name" value="Class_I_gatase-like"/>
</dbReference>
<feature type="domain" description="Glutamine amidotransferase" evidence="12">
    <location>
        <begin position="4"/>
        <end position="201"/>
    </location>
</feature>
<dbReference type="SUPFAM" id="SSF52317">
    <property type="entry name" value="Class I glutamine amidotransferase-like"/>
    <property type="match status" value="1"/>
</dbReference>
<keyword evidence="13" id="KW-0328">Glycosyltransferase</keyword>
<dbReference type="Proteomes" id="UP000006329">
    <property type="component" value="Unassembled WGS sequence"/>
</dbReference>
<comment type="caution">
    <text evidence="13">The sequence shown here is derived from an EMBL/GenBank/DDBJ whole genome shotgun (WGS) entry which is preliminary data.</text>
</comment>
<dbReference type="EC" id="3.5.1.2" evidence="10"/>
<dbReference type="GO" id="GO:0005737">
    <property type="term" value="C:cytoplasm"/>
    <property type="evidence" value="ECO:0007669"/>
    <property type="project" value="UniProtKB-SubCell"/>
</dbReference>
<dbReference type="PANTHER" id="PTHR42701">
    <property type="entry name" value="IMIDAZOLE GLYCEROL PHOSPHATE SYNTHASE SUBUNIT HISH"/>
    <property type="match status" value="1"/>
</dbReference>
<dbReference type="UniPathway" id="UPA00031">
    <property type="reaction ID" value="UER00010"/>
</dbReference>
<keyword evidence="6 10" id="KW-0368">Histidine biosynthesis</keyword>
<comment type="subunit">
    <text evidence="2 10">Heterodimer of HisH and HisF.</text>
</comment>
<dbReference type="GO" id="GO:0016829">
    <property type="term" value="F:lyase activity"/>
    <property type="evidence" value="ECO:0007669"/>
    <property type="project" value="UniProtKB-KW"/>
</dbReference>
<evidence type="ECO:0000256" key="1">
    <source>
        <dbReference type="ARBA" id="ARBA00005091"/>
    </source>
</evidence>
<dbReference type="RefSeq" id="WP_004465169.1">
    <property type="nucleotide sequence ID" value="NZ_AHON02000027.1"/>
</dbReference>
<dbReference type="Pfam" id="PF00117">
    <property type="entry name" value="GATase"/>
    <property type="match status" value="1"/>
</dbReference>